<dbReference type="Pfam" id="PF05308">
    <property type="entry name" value="Mito_fiss_reg"/>
    <property type="match status" value="1"/>
</dbReference>
<dbReference type="GeneTree" id="ENSGT00950000183215"/>
<comment type="function">
    <text evidence="4">Plays a role in mitochondrial aerobic respiration. Regulates mitochondrial organization and fission.</text>
</comment>
<dbReference type="SUPFAM" id="SSF101447">
    <property type="entry name" value="Formin homology 2 domain (FH2 domain)"/>
    <property type="match status" value="1"/>
</dbReference>
<dbReference type="GO" id="GO:0005739">
    <property type="term" value="C:mitochondrion"/>
    <property type="evidence" value="ECO:0000318"/>
    <property type="project" value="GO_Central"/>
</dbReference>
<dbReference type="FunCoup" id="A0A5F8GJH5">
    <property type="interactions" value="910"/>
</dbReference>
<proteinExistence type="inferred from homology"/>
<dbReference type="RefSeq" id="XP_056674831.1">
    <property type="nucleotide sequence ID" value="XM_056818853.1"/>
</dbReference>
<protein>
    <recommendedName>
        <fullName evidence="4">Mitochondrial fission regulator</fullName>
    </recommendedName>
</protein>
<organism evidence="6 7">
    <name type="scientific">Monodelphis domestica</name>
    <name type="common">Gray short-tailed opossum</name>
    <dbReference type="NCBI Taxonomy" id="13616"/>
    <lineage>
        <taxon>Eukaryota</taxon>
        <taxon>Metazoa</taxon>
        <taxon>Chordata</taxon>
        <taxon>Craniata</taxon>
        <taxon>Vertebrata</taxon>
        <taxon>Euteleostomi</taxon>
        <taxon>Mammalia</taxon>
        <taxon>Metatheria</taxon>
        <taxon>Didelphimorphia</taxon>
        <taxon>Didelphidae</taxon>
        <taxon>Monodelphis</taxon>
    </lineage>
</organism>
<evidence type="ECO:0000256" key="1">
    <source>
        <dbReference type="ARBA" id="ARBA00004173"/>
    </source>
</evidence>
<keyword evidence="3 4" id="KW-0496">Mitochondrion</keyword>
<dbReference type="AlphaFoldDB" id="A0A5F8GJH5"/>
<dbReference type="InParanoid" id="A0A5F8GJH5"/>
<feature type="region of interest" description="Disordered" evidence="5">
    <location>
        <begin position="227"/>
        <end position="281"/>
    </location>
</feature>
<dbReference type="OrthoDB" id="2133332at2759"/>
<dbReference type="RefSeq" id="XP_056674830.1">
    <property type="nucleotide sequence ID" value="XM_056818852.1"/>
</dbReference>
<dbReference type="Proteomes" id="UP000002280">
    <property type="component" value="Chromosome 2"/>
</dbReference>
<feature type="compositionally biased region" description="Pro residues" evidence="5">
    <location>
        <begin position="248"/>
        <end position="270"/>
    </location>
</feature>
<reference evidence="6 7" key="1">
    <citation type="journal article" date="2007" name="Nature">
        <title>Genome of the marsupial Monodelphis domestica reveals innovation in non-coding sequences.</title>
        <authorList>
            <person name="Mikkelsen T.S."/>
            <person name="Wakefield M.J."/>
            <person name="Aken B."/>
            <person name="Amemiya C.T."/>
            <person name="Chang J.L."/>
            <person name="Duke S."/>
            <person name="Garber M."/>
            <person name="Gentles A.J."/>
            <person name="Goodstadt L."/>
            <person name="Heger A."/>
            <person name="Jurka J."/>
            <person name="Kamal M."/>
            <person name="Mauceli E."/>
            <person name="Searle S.M."/>
            <person name="Sharpe T."/>
            <person name="Baker M.L."/>
            <person name="Batzer M.A."/>
            <person name="Benos P.V."/>
            <person name="Belov K."/>
            <person name="Clamp M."/>
            <person name="Cook A."/>
            <person name="Cuff J."/>
            <person name="Das R."/>
            <person name="Davidow L."/>
            <person name="Deakin J.E."/>
            <person name="Fazzari M.J."/>
            <person name="Glass J.L."/>
            <person name="Grabherr M."/>
            <person name="Greally J.M."/>
            <person name="Gu W."/>
            <person name="Hore T.A."/>
            <person name="Huttley G.A."/>
            <person name="Kleber M."/>
            <person name="Jirtle R.L."/>
            <person name="Koina E."/>
            <person name="Lee J.T."/>
            <person name="Mahony S."/>
            <person name="Marra M.A."/>
            <person name="Miller R.D."/>
            <person name="Nicholls R.D."/>
            <person name="Oda M."/>
            <person name="Papenfuss A.T."/>
            <person name="Parra Z.E."/>
            <person name="Pollock D.D."/>
            <person name="Ray D.A."/>
            <person name="Schein J.E."/>
            <person name="Speed T.P."/>
            <person name="Thompson K."/>
            <person name="VandeBerg J.L."/>
            <person name="Wade C.M."/>
            <person name="Walker J.A."/>
            <person name="Waters P.D."/>
            <person name="Webber C."/>
            <person name="Weidman J.R."/>
            <person name="Xie X."/>
            <person name="Zody M.C."/>
            <person name="Baldwin J."/>
            <person name="Abdouelleil A."/>
            <person name="Abdulkadir J."/>
            <person name="Abebe A."/>
            <person name="Abera B."/>
            <person name="Abreu J."/>
            <person name="Acer S.C."/>
            <person name="Aftuck L."/>
            <person name="Alexander A."/>
            <person name="An P."/>
            <person name="Anderson E."/>
            <person name="Anderson S."/>
            <person name="Arachi H."/>
            <person name="Azer M."/>
            <person name="Bachantsang P."/>
            <person name="Barry A."/>
            <person name="Bayul T."/>
            <person name="Berlin A."/>
            <person name="Bessette D."/>
            <person name="Bloom T."/>
            <person name="Bloom T."/>
            <person name="Boguslavskiy L."/>
            <person name="Bonnet C."/>
            <person name="Boukhgalter B."/>
            <person name="Bourzgui I."/>
            <person name="Brown A."/>
            <person name="Cahill P."/>
            <person name="Channer S."/>
            <person name="Cheshatsang Y."/>
            <person name="Chuda L."/>
            <person name="Citroen M."/>
            <person name="Collymore A."/>
            <person name="Cooke P."/>
            <person name="Costello M."/>
            <person name="D'Aco K."/>
            <person name="Daza R."/>
            <person name="De Haan G."/>
            <person name="DeGray S."/>
            <person name="DeMaso C."/>
            <person name="Dhargay N."/>
            <person name="Dooley K."/>
            <person name="Dooley E."/>
            <person name="Doricent M."/>
            <person name="Dorje P."/>
            <person name="Dorjee K."/>
            <person name="Dupes A."/>
            <person name="Elong R."/>
            <person name="Falk J."/>
            <person name="Farina A."/>
            <person name="Faro S."/>
            <person name="Ferguson D."/>
            <person name="Fisher S."/>
            <person name="Foley C.D."/>
            <person name="Franke A."/>
            <person name="Friedrich D."/>
            <person name="Gadbois L."/>
            <person name="Gearin G."/>
            <person name="Gearin C.R."/>
            <person name="Giannoukos G."/>
            <person name="Goode T."/>
            <person name="Graham J."/>
            <person name="Grandbois E."/>
            <person name="Grewal S."/>
            <person name="Gyaltsen K."/>
            <person name="Hafez N."/>
            <person name="Hagos B."/>
            <person name="Hall J."/>
            <person name="Henson C."/>
            <person name="Hollinger A."/>
            <person name="Honan T."/>
            <person name="Huard M.D."/>
            <person name="Hughes L."/>
            <person name="Hurhula B."/>
            <person name="Husby M.E."/>
            <person name="Kamat A."/>
            <person name="Kanga B."/>
            <person name="Kashin S."/>
            <person name="Khazanovich D."/>
            <person name="Kisner P."/>
            <person name="Lance K."/>
            <person name="Lara M."/>
            <person name="Lee W."/>
            <person name="Lennon N."/>
            <person name="Letendre F."/>
            <person name="LeVine R."/>
            <person name="Lipovsky A."/>
            <person name="Liu X."/>
            <person name="Liu J."/>
            <person name="Liu S."/>
            <person name="Lokyitsang T."/>
            <person name="Lokyitsang Y."/>
            <person name="Lubonja R."/>
            <person name="Lui A."/>
            <person name="MacDonald P."/>
            <person name="Magnisalis V."/>
            <person name="Maru K."/>
            <person name="Matthews C."/>
            <person name="McCusker W."/>
            <person name="McDonough S."/>
            <person name="Mehta T."/>
            <person name="Meldrim J."/>
            <person name="Meneus L."/>
            <person name="Mihai O."/>
            <person name="Mihalev A."/>
            <person name="Mihova T."/>
            <person name="Mittelman R."/>
            <person name="Mlenga V."/>
            <person name="Montmayeur A."/>
            <person name="Mulrain L."/>
            <person name="Navidi A."/>
            <person name="Naylor J."/>
            <person name="Negash T."/>
            <person name="Nguyen T."/>
            <person name="Nguyen N."/>
            <person name="Nicol R."/>
            <person name="Norbu C."/>
            <person name="Norbu N."/>
            <person name="Novod N."/>
            <person name="O'Neill B."/>
            <person name="Osman S."/>
            <person name="Markiewicz E."/>
            <person name="Oyono O.L."/>
            <person name="Patti C."/>
            <person name="Phunkhang P."/>
            <person name="Pierre F."/>
            <person name="Priest M."/>
            <person name="Raghuraman S."/>
            <person name="Rege F."/>
            <person name="Reyes R."/>
            <person name="Rise C."/>
            <person name="Rogov P."/>
            <person name="Ross K."/>
            <person name="Ryan E."/>
            <person name="Settipalli S."/>
            <person name="Shea T."/>
            <person name="Sherpa N."/>
            <person name="Shi L."/>
            <person name="Shih D."/>
            <person name="Sparrow T."/>
            <person name="Spaulding J."/>
            <person name="Stalker J."/>
            <person name="Stange-Thomann N."/>
            <person name="Stavropoulos S."/>
            <person name="Stone C."/>
            <person name="Strader C."/>
            <person name="Tesfaye S."/>
            <person name="Thomson T."/>
            <person name="Thoulutsang Y."/>
            <person name="Thoulutsang D."/>
            <person name="Topham K."/>
            <person name="Topping I."/>
            <person name="Tsamla T."/>
            <person name="Vassiliev H."/>
            <person name="Vo A."/>
            <person name="Wangchuk T."/>
            <person name="Wangdi T."/>
            <person name="Weiand M."/>
            <person name="Wilkinson J."/>
            <person name="Wilson A."/>
            <person name="Yadav S."/>
            <person name="Young G."/>
            <person name="Yu Q."/>
            <person name="Zembek L."/>
            <person name="Zhong D."/>
            <person name="Zimmer A."/>
            <person name="Zwirko Z."/>
            <person name="Jaffe D.B."/>
            <person name="Alvarez P."/>
            <person name="Brockman W."/>
            <person name="Butler J."/>
            <person name="Chin C."/>
            <person name="Gnerre S."/>
            <person name="MacCallum I."/>
            <person name="Graves J.A."/>
            <person name="Ponting C.P."/>
            <person name="Breen M."/>
            <person name="Samollow P.B."/>
            <person name="Lander E.S."/>
            <person name="Lindblad-Toh K."/>
        </authorList>
    </citation>
    <scope>NUCLEOTIDE SEQUENCE [LARGE SCALE GENOMIC DNA]</scope>
</reference>
<dbReference type="GeneID" id="100031453"/>
<gene>
    <name evidence="6" type="primary">MTFR2</name>
</gene>
<dbReference type="GO" id="GO:0009060">
    <property type="term" value="P:aerobic respiration"/>
    <property type="evidence" value="ECO:0000318"/>
    <property type="project" value="GO_Central"/>
</dbReference>
<comment type="similarity">
    <text evidence="2 4">Belongs to the MTFR1 family.</text>
</comment>
<evidence type="ECO:0000256" key="4">
    <source>
        <dbReference type="RuleBase" id="RU369053"/>
    </source>
</evidence>
<dbReference type="PANTHER" id="PTHR14215">
    <property type="entry name" value="PROTEIN OF UNKNOWN FUNCTION DUF729"/>
    <property type="match status" value="1"/>
</dbReference>
<accession>A0A5F8GJH5</accession>
<comment type="subcellular location">
    <subcellularLocation>
        <location evidence="1 4">Mitochondrion</location>
    </subcellularLocation>
</comment>
<evidence type="ECO:0000256" key="5">
    <source>
        <dbReference type="SAM" id="MobiDB-lite"/>
    </source>
</evidence>
<name>A0A5F8GJH5_MONDO</name>
<keyword evidence="7" id="KW-1185">Reference proteome</keyword>
<dbReference type="CTD" id="113115"/>
<feature type="region of interest" description="Disordered" evidence="5">
    <location>
        <begin position="403"/>
        <end position="453"/>
    </location>
</feature>
<dbReference type="PANTHER" id="PTHR14215:SF2">
    <property type="entry name" value="MITOCHONDRIAL FISSION REGULATOR 2"/>
    <property type="match status" value="1"/>
</dbReference>
<evidence type="ECO:0000313" key="6">
    <source>
        <dbReference type="Ensembl" id="ENSMODP00000047768.1"/>
    </source>
</evidence>
<feature type="compositionally biased region" description="Basic residues" evidence="5">
    <location>
        <begin position="443"/>
        <end position="453"/>
    </location>
</feature>
<dbReference type="OMA" id="VCQKKEY"/>
<reference evidence="6" key="3">
    <citation type="submission" date="2025-09" db="UniProtKB">
        <authorList>
            <consortium name="Ensembl"/>
        </authorList>
    </citation>
    <scope>IDENTIFICATION</scope>
</reference>
<feature type="compositionally biased region" description="Low complexity" evidence="5">
    <location>
        <begin position="228"/>
        <end position="246"/>
    </location>
</feature>
<dbReference type="RefSeq" id="XP_056674832.1">
    <property type="nucleotide sequence ID" value="XM_056818854.1"/>
</dbReference>
<dbReference type="Ensembl" id="ENSMODT00000052627.1">
    <property type="protein sequence ID" value="ENSMODP00000047768.1"/>
    <property type="gene ID" value="ENSMODG00000017453.4"/>
</dbReference>
<evidence type="ECO:0000256" key="2">
    <source>
        <dbReference type="ARBA" id="ARBA00005807"/>
    </source>
</evidence>
<evidence type="ECO:0000256" key="3">
    <source>
        <dbReference type="ARBA" id="ARBA00023128"/>
    </source>
</evidence>
<sequence length="453" mass="51015">MSLMLNLFRQLLEYFGFPLEQFTPIWEAHANGRSIVRVIVTSLPSNLFSRTDLYQICSTILPSWENKEYGSTRSIVRSIGKILPLEPCPRPNFELFQYMKSLDCDQHGSALNPIVPSFADILCVANDEARQDRFRNCIWEKYEDKTQFFNPMPPPLIPLSPVSSQRMQIINGLPVTKAAIKKIAALQDELTILRSQIAAIVALQEAENKFTLESLKSYDIPGNLGPLPSVTSSPSPVPDCSSNSVVHPLPPPPPPPPPPLPPLPPPPPSSPGSNICDSDSSTDRLIKEVHIANKNNTEKYAENQRTKVVPSMMDVLKDMDKVKLRAIERSPGGRPIHKTRREISDWDPVSIISHALKKKFAFQEEDSFEKEDTSWDSSFFSPETPKFEHRILQPNGQCMEEEIDKVSQRKYPGKESAFSLTMCQSKGRDLRTASPGTGSQEGRRKKGRRKRER</sequence>
<dbReference type="InterPro" id="IPR007972">
    <property type="entry name" value="Mtfr1"/>
</dbReference>
<dbReference type="GO" id="GO:0000266">
    <property type="term" value="P:mitochondrial fission"/>
    <property type="evidence" value="ECO:0000318"/>
    <property type="project" value="GO_Central"/>
</dbReference>
<evidence type="ECO:0000313" key="7">
    <source>
        <dbReference type="Proteomes" id="UP000002280"/>
    </source>
</evidence>
<reference evidence="6" key="2">
    <citation type="submission" date="2025-08" db="UniProtKB">
        <authorList>
            <consortium name="Ensembl"/>
        </authorList>
    </citation>
    <scope>IDENTIFICATION</scope>
</reference>
<dbReference type="Bgee" id="ENSMODG00000017453">
    <property type="expression patterns" value="Expressed in spermatocyte and 20 other cell types or tissues"/>
</dbReference>